<feature type="signal peptide" evidence="1">
    <location>
        <begin position="1"/>
        <end position="27"/>
    </location>
</feature>
<feature type="chain" id="PRO_5031359335" description="Hexosyltransferase" evidence="1">
    <location>
        <begin position="28"/>
        <end position="156"/>
    </location>
</feature>
<gene>
    <name evidence="2" type="ORF">CHYS00102_LOCUS15655</name>
</gene>
<dbReference type="AlphaFoldDB" id="A0A7S1FT30"/>
<sequence>MTMTKPSRRATALSFLFLVRPPTGVFSLSLSPPIPILYDSSNNLHRSIQYHAEQPARVSVCVDALREHATSRDGDGDVGYRIRDVAPESSSADVELSEDRLTLARSTLADAHSEEYVAGFQTRCLASREARIAEGKNPLGFVGYVDSDTYLTTECE</sequence>
<reference evidence="2" key="1">
    <citation type="submission" date="2021-01" db="EMBL/GenBank/DDBJ databases">
        <authorList>
            <person name="Corre E."/>
            <person name="Pelletier E."/>
            <person name="Niang G."/>
            <person name="Scheremetjew M."/>
            <person name="Finn R."/>
            <person name="Kale V."/>
            <person name="Holt S."/>
            <person name="Cochrane G."/>
            <person name="Meng A."/>
            <person name="Brown T."/>
            <person name="Cohen L."/>
        </authorList>
    </citation>
    <scope>NUCLEOTIDE SEQUENCE</scope>
    <source>
        <strain evidence="2">308</strain>
    </source>
</reference>
<proteinExistence type="predicted"/>
<accession>A0A7S1FT30</accession>
<dbReference type="EMBL" id="HBFR01021711">
    <property type="protein sequence ID" value="CAD8888457.1"/>
    <property type="molecule type" value="Transcribed_RNA"/>
</dbReference>
<protein>
    <recommendedName>
        <fullName evidence="3">Hexosyltransferase</fullName>
    </recommendedName>
</protein>
<keyword evidence="1" id="KW-0732">Signal</keyword>
<organism evidence="2">
    <name type="scientific">Corethron hystrix</name>
    <dbReference type="NCBI Taxonomy" id="216773"/>
    <lineage>
        <taxon>Eukaryota</taxon>
        <taxon>Sar</taxon>
        <taxon>Stramenopiles</taxon>
        <taxon>Ochrophyta</taxon>
        <taxon>Bacillariophyta</taxon>
        <taxon>Coscinodiscophyceae</taxon>
        <taxon>Corethrophycidae</taxon>
        <taxon>Corethrales</taxon>
        <taxon>Corethraceae</taxon>
        <taxon>Corethron</taxon>
    </lineage>
</organism>
<evidence type="ECO:0008006" key="3">
    <source>
        <dbReference type="Google" id="ProtNLM"/>
    </source>
</evidence>
<name>A0A7S1FT30_9STRA</name>
<evidence type="ECO:0000256" key="1">
    <source>
        <dbReference type="SAM" id="SignalP"/>
    </source>
</evidence>
<evidence type="ECO:0000313" key="2">
    <source>
        <dbReference type="EMBL" id="CAD8888457.1"/>
    </source>
</evidence>